<dbReference type="Proteomes" id="UP001140949">
    <property type="component" value="Unassembled WGS sequence"/>
</dbReference>
<dbReference type="AlphaFoldDB" id="A0AAX6G5D5"/>
<accession>A0AAX6G5D5</accession>
<reference evidence="1" key="1">
    <citation type="journal article" date="2023" name="GigaByte">
        <title>Genome assembly of the bearded iris, Iris pallida Lam.</title>
        <authorList>
            <person name="Bruccoleri R.E."/>
            <person name="Oakeley E.J."/>
            <person name="Faust A.M.E."/>
            <person name="Altorfer M."/>
            <person name="Dessus-Babus S."/>
            <person name="Burckhardt D."/>
            <person name="Oertli M."/>
            <person name="Naumann U."/>
            <person name="Petersen F."/>
            <person name="Wong J."/>
        </authorList>
    </citation>
    <scope>NUCLEOTIDE SEQUENCE</scope>
    <source>
        <strain evidence="1">GSM-AAB239-AS_SAM_17_03QT</strain>
    </source>
</reference>
<evidence type="ECO:0000313" key="1">
    <source>
        <dbReference type="EMBL" id="KAJ6823792.1"/>
    </source>
</evidence>
<keyword evidence="2" id="KW-1185">Reference proteome</keyword>
<protein>
    <submittedName>
        <fullName evidence="1">Uncharacterized protein</fullName>
    </submittedName>
</protein>
<sequence>MSADVAALAPKEWSLTGSRDWWLEFGGTGTKLCPDLLAMAGASRRR</sequence>
<organism evidence="1 2">
    <name type="scientific">Iris pallida</name>
    <name type="common">Sweet iris</name>
    <dbReference type="NCBI Taxonomy" id="29817"/>
    <lineage>
        <taxon>Eukaryota</taxon>
        <taxon>Viridiplantae</taxon>
        <taxon>Streptophyta</taxon>
        <taxon>Embryophyta</taxon>
        <taxon>Tracheophyta</taxon>
        <taxon>Spermatophyta</taxon>
        <taxon>Magnoliopsida</taxon>
        <taxon>Liliopsida</taxon>
        <taxon>Asparagales</taxon>
        <taxon>Iridaceae</taxon>
        <taxon>Iridoideae</taxon>
        <taxon>Irideae</taxon>
        <taxon>Iris</taxon>
    </lineage>
</organism>
<name>A0AAX6G5D5_IRIPA</name>
<comment type="caution">
    <text evidence="1">The sequence shown here is derived from an EMBL/GenBank/DDBJ whole genome shotgun (WGS) entry which is preliminary data.</text>
</comment>
<dbReference type="EMBL" id="JANAVB010022597">
    <property type="protein sequence ID" value="KAJ6823792.1"/>
    <property type="molecule type" value="Genomic_DNA"/>
</dbReference>
<proteinExistence type="predicted"/>
<reference evidence="1" key="2">
    <citation type="submission" date="2023-04" db="EMBL/GenBank/DDBJ databases">
        <authorList>
            <person name="Bruccoleri R.E."/>
            <person name="Oakeley E.J."/>
            <person name="Faust A.-M."/>
            <person name="Dessus-Babus S."/>
            <person name="Altorfer M."/>
            <person name="Burckhardt D."/>
            <person name="Oertli M."/>
            <person name="Naumann U."/>
            <person name="Petersen F."/>
            <person name="Wong J."/>
        </authorList>
    </citation>
    <scope>NUCLEOTIDE SEQUENCE</scope>
    <source>
        <strain evidence="1">GSM-AAB239-AS_SAM_17_03QT</strain>
        <tissue evidence="1">Leaf</tissue>
    </source>
</reference>
<gene>
    <name evidence="1" type="ORF">M6B38_129000</name>
</gene>
<evidence type="ECO:0000313" key="2">
    <source>
        <dbReference type="Proteomes" id="UP001140949"/>
    </source>
</evidence>